<keyword evidence="3" id="KW-1185">Reference proteome</keyword>
<proteinExistence type="predicted"/>
<evidence type="ECO:0000313" key="3">
    <source>
        <dbReference type="Proteomes" id="UP000789405"/>
    </source>
</evidence>
<name>A0A9N9K8J0_9GLOM</name>
<gene>
    <name evidence="2" type="ORF">DERYTH_LOCUS25957</name>
</gene>
<dbReference type="EMBL" id="CAJVPY010051285">
    <property type="protein sequence ID" value="CAG8814407.1"/>
    <property type="molecule type" value="Genomic_DNA"/>
</dbReference>
<comment type="caution">
    <text evidence="2">The sequence shown here is derived from an EMBL/GenBank/DDBJ whole genome shotgun (WGS) entry which is preliminary data.</text>
</comment>
<evidence type="ECO:0000313" key="2">
    <source>
        <dbReference type="EMBL" id="CAG8814407.1"/>
    </source>
</evidence>
<feature type="region of interest" description="Disordered" evidence="1">
    <location>
        <begin position="1"/>
        <end position="54"/>
    </location>
</feature>
<accession>A0A9N9K8J0</accession>
<feature type="non-terminal residue" evidence="2">
    <location>
        <position position="54"/>
    </location>
</feature>
<organism evidence="2 3">
    <name type="scientific">Dentiscutata erythropus</name>
    <dbReference type="NCBI Taxonomy" id="1348616"/>
    <lineage>
        <taxon>Eukaryota</taxon>
        <taxon>Fungi</taxon>
        <taxon>Fungi incertae sedis</taxon>
        <taxon>Mucoromycota</taxon>
        <taxon>Glomeromycotina</taxon>
        <taxon>Glomeromycetes</taxon>
        <taxon>Diversisporales</taxon>
        <taxon>Gigasporaceae</taxon>
        <taxon>Dentiscutata</taxon>
    </lineage>
</organism>
<dbReference type="AlphaFoldDB" id="A0A9N9K8J0"/>
<protein>
    <submittedName>
        <fullName evidence="2">5165_t:CDS:1</fullName>
    </submittedName>
</protein>
<reference evidence="2" key="1">
    <citation type="submission" date="2021-06" db="EMBL/GenBank/DDBJ databases">
        <authorList>
            <person name="Kallberg Y."/>
            <person name="Tangrot J."/>
            <person name="Rosling A."/>
        </authorList>
    </citation>
    <scope>NUCLEOTIDE SEQUENCE</scope>
    <source>
        <strain evidence="2">MA453B</strain>
    </source>
</reference>
<sequence>MSQSKRKFKAPETSLQFTSEKEGLTSSLTSSEYTSDLNTPSKTSSGGRRLSPVW</sequence>
<evidence type="ECO:0000256" key="1">
    <source>
        <dbReference type="SAM" id="MobiDB-lite"/>
    </source>
</evidence>
<dbReference type="Proteomes" id="UP000789405">
    <property type="component" value="Unassembled WGS sequence"/>
</dbReference>
<feature type="compositionally biased region" description="Low complexity" evidence="1">
    <location>
        <begin position="24"/>
        <end position="37"/>
    </location>
</feature>